<dbReference type="RefSeq" id="WP_355397880.1">
    <property type="nucleotide sequence ID" value="NZ_JBEXPZ010000023.1"/>
</dbReference>
<name>A0ABV2UYD4_9ACTN</name>
<gene>
    <name evidence="2" type="ORF">ABZZ21_18840</name>
</gene>
<dbReference type="EMBL" id="JBEXPZ010000023">
    <property type="protein sequence ID" value="MET9846583.1"/>
    <property type="molecule type" value="Genomic_DNA"/>
</dbReference>
<dbReference type="Proteomes" id="UP001550210">
    <property type="component" value="Unassembled WGS sequence"/>
</dbReference>
<feature type="signal peptide" evidence="1">
    <location>
        <begin position="1"/>
        <end position="26"/>
    </location>
</feature>
<keyword evidence="3" id="KW-1185">Reference proteome</keyword>
<keyword evidence="1" id="KW-0732">Signal</keyword>
<evidence type="ECO:0008006" key="4">
    <source>
        <dbReference type="Google" id="ProtNLM"/>
    </source>
</evidence>
<evidence type="ECO:0000313" key="3">
    <source>
        <dbReference type="Proteomes" id="UP001550210"/>
    </source>
</evidence>
<organism evidence="2 3">
    <name type="scientific">Streptomyces ossamyceticus</name>
    <dbReference type="NCBI Taxonomy" id="249581"/>
    <lineage>
        <taxon>Bacteria</taxon>
        <taxon>Bacillati</taxon>
        <taxon>Actinomycetota</taxon>
        <taxon>Actinomycetes</taxon>
        <taxon>Kitasatosporales</taxon>
        <taxon>Streptomycetaceae</taxon>
        <taxon>Streptomyces</taxon>
    </lineage>
</organism>
<feature type="chain" id="PRO_5045728805" description="Calcium-binding protein" evidence="1">
    <location>
        <begin position="27"/>
        <end position="278"/>
    </location>
</feature>
<accession>A0ABV2UYD4</accession>
<protein>
    <recommendedName>
        <fullName evidence="4">Calcium-binding protein</fullName>
    </recommendedName>
</protein>
<sequence length="278" mass="28881">MRKLAIGAVVSGALALTGLAAPSALADSPNLSFGAITVNKGKPIVVGVKDTVTVPVTYSFTRPADLVIDYERNVLAIALYRGRLASPSNGLDGSPKRPVCTTTATTDTTVTQSCATKVTVDPRENLMSAADATTWKVAAVYGHTSVDEDDSDGHIGFENGFDVWGDLGTAKLQRAARLTVNAAPEPVVKGRTLTVKGALTRANWETGSYSGYRDQKVTLQFKAAGTTSYTDVRTVTSGTGGALSTTVKATKDGSYRYAFAGTSTTAAKTSAGDSVDVK</sequence>
<proteinExistence type="predicted"/>
<evidence type="ECO:0000313" key="2">
    <source>
        <dbReference type="EMBL" id="MET9846583.1"/>
    </source>
</evidence>
<reference evidence="2 3" key="1">
    <citation type="submission" date="2024-06" db="EMBL/GenBank/DDBJ databases">
        <title>The Natural Products Discovery Center: Release of the First 8490 Sequenced Strains for Exploring Actinobacteria Biosynthetic Diversity.</title>
        <authorList>
            <person name="Kalkreuter E."/>
            <person name="Kautsar S.A."/>
            <person name="Yang D."/>
            <person name="Bader C.D."/>
            <person name="Teijaro C.N."/>
            <person name="Fluegel L."/>
            <person name="Davis C.M."/>
            <person name="Simpson J.R."/>
            <person name="Lauterbach L."/>
            <person name="Steele A.D."/>
            <person name="Gui C."/>
            <person name="Meng S."/>
            <person name="Li G."/>
            <person name="Viehrig K."/>
            <person name="Ye F."/>
            <person name="Su P."/>
            <person name="Kiefer A.F."/>
            <person name="Nichols A."/>
            <person name="Cepeda A.J."/>
            <person name="Yan W."/>
            <person name="Fan B."/>
            <person name="Jiang Y."/>
            <person name="Adhikari A."/>
            <person name="Zheng C.-J."/>
            <person name="Schuster L."/>
            <person name="Cowan T.M."/>
            <person name="Smanski M.J."/>
            <person name="Chevrette M.G."/>
            <person name="De Carvalho L.P.S."/>
            <person name="Shen B."/>
        </authorList>
    </citation>
    <scope>NUCLEOTIDE SEQUENCE [LARGE SCALE GENOMIC DNA]</scope>
    <source>
        <strain evidence="2 3">NPDC006434</strain>
    </source>
</reference>
<comment type="caution">
    <text evidence="2">The sequence shown here is derived from an EMBL/GenBank/DDBJ whole genome shotgun (WGS) entry which is preliminary data.</text>
</comment>
<evidence type="ECO:0000256" key="1">
    <source>
        <dbReference type="SAM" id="SignalP"/>
    </source>
</evidence>